<dbReference type="EMBL" id="AP024086">
    <property type="protein sequence ID" value="BCL60916.1"/>
    <property type="molecule type" value="Genomic_DNA"/>
</dbReference>
<organism evidence="4 5">
    <name type="scientific">Desulfomarina profundi</name>
    <dbReference type="NCBI Taxonomy" id="2772557"/>
    <lineage>
        <taxon>Bacteria</taxon>
        <taxon>Pseudomonadati</taxon>
        <taxon>Thermodesulfobacteriota</taxon>
        <taxon>Desulfobulbia</taxon>
        <taxon>Desulfobulbales</taxon>
        <taxon>Desulfobulbaceae</taxon>
        <taxon>Desulfomarina</taxon>
    </lineage>
</organism>
<gene>
    <name evidence="4" type="ORF">DGMP_16090</name>
</gene>
<evidence type="ECO:0000313" key="4">
    <source>
        <dbReference type="EMBL" id="BCL60916.1"/>
    </source>
</evidence>
<dbReference type="InterPro" id="IPR001509">
    <property type="entry name" value="Epimerase_deHydtase"/>
</dbReference>
<dbReference type="RefSeq" id="WP_228856994.1">
    <property type="nucleotide sequence ID" value="NZ_AP024086.1"/>
</dbReference>
<name>A0A8D5FHW1_9BACT</name>
<evidence type="ECO:0008006" key="6">
    <source>
        <dbReference type="Google" id="ProtNLM"/>
    </source>
</evidence>
<dbReference type="InterPro" id="IPR013549">
    <property type="entry name" value="DUF1731"/>
</dbReference>
<sequence>MTKTLITGCSGLIGSALVEHLFNSGHSIQCLQRNKNSKNNGFWKTARLQTSHKTPFDTVIHLAGENVAQGRWSKVKKEKILQSRVSGTRELVDYISHLPQKPSTFLCASAAGYYGNRGAEIVDEKSSPGEGFLAEVCREWEKETERLPAMGIRVVNLRFGMVLSPDGGALHKVVPPFRAGLGGVIGNGEQYISWISIRDICEIVSFILARPHIRGPVNVVSPVQTTNRELSKTLGKILDKPVIFRIPAFAARIIFGRMADEMLLTSTRVTPAMLLKEGYAFRDQSLETVLRFCTGKEL</sequence>
<dbReference type="InterPro" id="IPR010099">
    <property type="entry name" value="SDR39U1"/>
</dbReference>
<dbReference type="AlphaFoldDB" id="A0A8D5FHW1"/>
<protein>
    <recommendedName>
        <fullName evidence="6">TIGR01777 family protein</fullName>
    </recommendedName>
</protein>
<feature type="domain" description="NAD-dependent epimerase/dehydratase" evidence="2">
    <location>
        <begin position="5"/>
        <end position="211"/>
    </location>
</feature>
<evidence type="ECO:0000313" key="5">
    <source>
        <dbReference type="Proteomes" id="UP000826725"/>
    </source>
</evidence>
<dbReference type="Pfam" id="PF01370">
    <property type="entry name" value="Epimerase"/>
    <property type="match status" value="1"/>
</dbReference>
<dbReference type="PANTHER" id="PTHR11092">
    <property type="entry name" value="SUGAR NUCLEOTIDE EPIMERASE RELATED"/>
    <property type="match status" value="1"/>
</dbReference>
<dbReference type="NCBIfam" id="TIGR01777">
    <property type="entry name" value="yfcH"/>
    <property type="match status" value="1"/>
</dbReference>
<evidence type="ECO:0000256" key="1">
    <source>
        <dbReference type="ARBA" id="ARBA00009353"/>
    </source>
</evidence>
<evidence type="ECO:0000259" key="2">
    <source>
        <dbReference type="Pfam" id="PF01370"/>
    </source>
</evidence>
<keyword evidence="5" id="KW-1185">Reference proteome</keyword>
<accession>A0A8D5FHW1</accession>
<evidence type="ECO:0000259" key="3">
    <source>
        <dbReference type="Pfam" id="PF08338"/>
    </source>
</evidence>
<dbReference type="KEGG" id="dbk:DGMP_16090"/>
<dbReference type="Pfam" id="PF08338">
    <property type="entry name" value="DUF1731"/>
    <property type="match status" value="1"/>
</dbReference>
<feature type="domain" description="DUF1731" evidence="3">
    <location>
        <begin position="246"/>
        <end position="291"/>
    </location>
</feature>
<proteinExistence type="inferred from homology"/>
<dbReference type="PANTHER" id="PTHR11092:SF0">
    <property type="entry name" value="EPIMERASE FAMILY PROTEIN SDR39U1"/>
    <property type="match status" value="1"/>
</dbReference>
<reference evidence="4" key="1">
    <citation type="submission" date="2020-09" db="EMBL/GenBank/DDBJ databases">
        <title>Desulfogranum mesoprofundum gen. nov., sp. nov., a novel mesophilic, sulfate-reducing chemolithoautotroph isolated from a deep-sea hydrothermal vent chimney in the Suiyo Seamount.</title>
        <authorList>
            <person name="Hashimoto Y."/>
            <person name="Nakagawa S."/>
        </authorList>
    </citation>
    <scope>NUCLEOTIDE SEQUENCE</scope>
    <source>
        <strain evidence="4">KT2</strain>
    </source>
</reference>
<comment type="similarity">
    <text evidence="1">Belongs to the NAD(P)-dependent epimerase/dehydratase family. SDR39U1 subfamily.</text>
</comment>
<dbReference type="Proteomes" id="UP000826725">
    <property type="component" value="Chromosome"/>
</dbReference>